<organism evidence="2 3">
    <name type="scientific">Purpureocillium lilacinum</name>
    <name type="common">Paecilomyces lilacinus</name>
    <dbReference type="NCBI Taxonomy" id="33203"/>
    <lineage>
        <taxon>Eukaryota</taxon>
        <taxon>Fungi</taxon>
        <taxon>Dikarya</taxon>
        <taxon>Ascomycota</taxon>
        <taxon>Pezizomycotina</taxon>
        <taxon>Sordariomycetes</taxon>
        <taxon>Hypocreomycetidae</taxon>
        <taxon>Hypocreales</taxon>
        <taxon>Ophiocordycipitaceae</taxon>
        <taxon>Purpureocillium</taxon>
    </lineage>
</organism>
<dbReference type="EMBL" id="LCWV01000011">
    <property type="protein sequence ID" value="PWI69894.1"/>
    <property type="molecule type" value="Genomic_DNA"/>
</dbReference>
<reference evidence="2 3" key="1">
    <citation type="journal article" date="2016" name="Front. Microbiol.">
        <title>Genome and transcriptome sequences reveal the specific parasitism of the nematophagous Purpureocillium lilacinum 36-1.</title>
        <authorList>
            <person name="Xie J."/>
            <person name="Li S."/>
            <person name="Mo C."/>
            <person name="Xiao X."/>
            <person name="Peng D."/>
            <person name="Wang G."/>
            <person name="Xiao Y."/>
        </authorList>
    </citation>
    <scope>NUCLEOTIDE SEQUENCE [LARGE SCALE GENOMIC DNA]</scope>
    <source>
        <strain evidence="2 3">36-1</strain>
    </source>
</reference>
<accession>A0A2U3E5Z6</accession>
<evidence type="ECO:0000313" key="2">
    <source>
        <dbReference type="EMBL" id="PWI69894.1"/>
    </source>
</evidence>
<evidence type="ECO:0000256" key="1">
    <source>
        <dbReference type="SAM" id="MobiDB-lite"/>
    </source>
</evidence>
<dbReference type="Proteomes" id="UP000245956">
    <property type="component" value="Unassembled WGS sequence"/>
</dbReference>
<feature type="region of interest" description="Disordered" evidence="1">
    <location>
        <begin position="1"/>
        <end position="39"/>
    </location>
</feature>
<name>A0A2U3E5Z6_PURLI</name>
<sequence length="140" mass="15365">MYVPPREAFGLPLHPATRGSRDKQRPPRGGPGLAGPQLRVSVPSLRSRHVARRRGGRSPCAMELPLTVQPLPLLRPMRAQQEPVTAARLAAARLHRDETRTRGGGNYSLIRAEDVFVVQISDTEAASDSLAKPRNCEYVV</sequence>
<comment type="caution">
    <text evidence="2">The sequence shown here is derived from an EMBL/GenBank/DDBJ whole genome shotgun (WGS) entry which is preliminary data.</text>
</comment>
<protein>
    <submittedName>
        <fullName evidence="2">Uncharacterized protein</fullName>
    </submittedName>
</protein>
<proteinExistence type="predicted"/>
<gene>
    <name evidence="2" type="ORF">PCL_00806</name>
</gene>
<evidence type="ECO:0000313" key="3">
    <source>
        <dbReference type="Proteomes" id="UP000245956"/>
    </source>
</evidence>
<dbReference type="AlphaFoldDB" id="A0A2U3E5Z6"/>